<dbReference type="Proteomes" id="UP001431449">
    <property type="component" value="Unassembled WGS sequence"/>
</dbReference>
<evidence type="ECO:0000256" key="2">
    <source>
        <dbReference type="ARBA" id="ARBA00022741"/>
    </source>
</evidence>
<comment type="similarity">
    <text evidence="4">Belongs to the YcgR family.</text>
</comment>
<evidence type="ECO:0000256" key="3">
    <source>
        <dbReference type="ARBA" id="ARBA00023143"/>
    </source>
</evidence>
<dbReference type="Pfam" id="PF07238">
    <property type="entry name" value="PilZ"/>
    <property type="match status" value="1"/>
</dbReference>
<comment type="caution">
    <text evidence="7">The sequence shown here is derived from an EMBL/GenBank/DDBJ whole genome shotgun (WGS) entry which is preliminary data.</text>
</comment>
<keyword evidence="3 4" id="KW-0975">Bacterial flagellum</keyword>
<dbReference type="Gene3D" id="2.30.110.10">
    <property type="entry name" value="Electron Transport, Fmn-binding Protein, Chain A"/>
    <property type="match status" value="1"/>
</dbReference>
<evidence type="ECO:0000313" key="7">
    <source>
        <dbReference type="EMBL" id="MCK7594043.1"/>
    </source>
</evidence>
<keyword evidence="7" id="KW-0969">Cilium</keyword>
<keyword evidence="8" id="KW-1185">Reference proteome</keyword>
<dbReference type="Gene3D" id="2.40.10.220">
    <property type="entry name" value="predicted glycosyltransferase like domains"/>
    <property type="match status" value="1"/>
</dbReference>
<evidence type="ECO:0000313" key="8">
    <source>
        <dbReference type="Proteomes" id="UP001431449"/>
    </source>
</evidence>
<evidence type="ECO:0000259" key="5">
    <source>
        <dbReference type="Pfam" id="PF07238"/>
    </source>
</evidence>
<gene>
    <name evidence="4" type="primary">ycgR</name>
    <name evidence="7" type="ORF">M0G41_10195</name>
</gene>
<reference evidence="7" key="1">
    <citation type="submission" date="2022-04" db="EMBL/GenBank/DDBJ databases">
        <title>Lysobacter sp. CAU 1642 isolated from sea sand.</title>
        <authorList>
            <person name="Kim W."/>
        </authorList>
    </citation>
    <scope>NUCLEOTIDE SEQUENCE</scope>
    <source>
        <strain evidence="7">CAU 1642</strain>
    </source>
</reference>
<dbReference type="Pfam" id="PF07317">
    <property type="entry name" value="PilZN"/>
    <property type="match status" value="1"/>
</dbReference>
<proteinExistence type="inferred from homology"/>
<evidence type="ECO:0000259" key="6">
    <source>
        <dbReference type="Pfam" id="PF07317"/>
    </source>
</evidence>
<feature type="domain" description="PilZ" evidence="5">
    <location>
        <begin position="121"/>
        <end position="239"/>
    </location>
</feature>
<evidence type="ECO:0000256" key="1">
    <source>
        <dbReference type="ARBA" id="ARBA00022636"/>
    </source>
</evidence>
<comment type="function">
    <text evidence="4">Acts as a flagellar brake, regulating swimming and swarming in a bis-(3'-5') cyclic diguanylic acid (c-di-GMP)-dependent manner. Binds 1 c-di-GMP dimer per subunit. Increasing levels of c-di-GMP lead to decreased motility.</text>
</comment>
<keyword evidence="2 4" id="KW-0547">Nucleotide-binding</keyword>
<sequence length="252" mass="28275">MASSDEIRVDGRFGVDDPDAIAVLLRRMIEQRSMLEAPLGEGGAGLLSVLLHFEEKRDQLIFDASPHAHVERRVLEAETLTFATRVDKVNVRFTTGPFEKIQFEGMAAYRAPVPDELKYIQRREYFRLEVPTTHAAYCQVVTPADADNPPRDFRTRIHDISGGGVSLLIPPGSESVLAQGMRFAACKLLLPESPPALVSLRVRRNFRISRRIGPSTTCAGCEYVDLLPNAQTTVQRYLMRLDRERIARVKGE</sequence>
<dbReference type="RefSeq" id="WP_248208962.1">
    <property type="nucleotide sequence ID" value="NZ_JALNMH010000008.1"/>
</dbReference>
<dbReference type="InterPro" id="IPR023787">
    <property type="entry name" value="T3SS_YcgR"/>
</dbReference>
<protein>
    <recommendedName>
        <fullName evidence="4">Flagellar brake protein YcgR</fullName>
    </recommendedName>
    <alternativeName>
        <fullName evidence="4">Cyclic di-GMP binding protein YcgR</fullName>
    </alternativeName>
</protein>
<keyword evidence="7" id="KW-0282">Flagellum</keyword>
<dbReference type="HAMAP" id="MF_01457">
    <property type="entry name" value="YcgR"/>
    <property type="match status" value="1"/>
</dbReference>
<comment type="subunit">
    <text evidence="4">Monomer. Interacts with the flagellar basal bodies.</text>
</comment>
<accession>A0ABT0GHY5</accession>
<dbReference type="EMBL" id="JALNMH010000008">
    <property type="protein sequence ID" value="MCK7594043.1"/>
    <property type="molecule type" value="Genomic_DNA"/>
</dbReference>
<dbReference type="InterPro" id="IPR009875">
    <property type="entry name" value="PilZ_domain"/>
</dbReference>
<feature type="domain" description="Type III secretion system flagellar brake protein YcgR PilZN" evidence="6">
    <location>
        <begin position="13"/>
        <end position="117"/>
    </location>
</feature>
<comment type="subcellular location">
    <subcellularLocation>
        <location evidence="4">Bacterial flagellum basal body</location>
    </subcellularLocation>
</comment>
<keyword evidence="1 4" id="KW-0973">c-di-GMP</keyword>
<keyword evidence="7" id="KW-0966">Cell projection</keyword>
<evidence type="ECO:0000256" key="4">
    <source>
        <dbReference type="HAMAP-Rule" id="MF_01457"/>
    </source>
</evidence>
<dbReference type="InterPro" id="IPR012349">
    <property type="entry name" value="Split_barrel_FMN-bd"/>
</dbReference>
<dbReference type="InterPro" id="IPR009926">
    <property type="entry name" value="T3SS_YcgR_PilZN"/>
</dbReference>
<name>A0ABT0GHY5_9GAMM</name>
<organism evidence="7 8">
    <name type="scientific">Pseudomarimonas salicorniae</name>
    <dbReference type="NCBI Taxonomy" id="2933270"/>
    <lineage>
        <taxon>Bacteria</taxon>
        <taxon>Pseudomonadati</taxon>
        <taxon>Pseudomonadota</taxon>
        <taxon>Gammaproteobacteria</taxon>
        <taxon>Lysobacterales</taxon>
        <taxon>Lysobacteraceae</taxon>
        <taxon>Pseudomarimonas</taxon>
    </lineage>
</organism>